<dbReference type="GO" id="GO:0004803">
    <property type="term" value="F:transposase activity"/>
    <property type="evidence" value="ECO:0007669"/>
    <property type="project" value="InterPro"/>
</dbReference>
<dbReference type="AlphaFoldDB" id="A0A2H9T9X2"/>
<keyword evidence="1" id="KW-0175">Coiled coil</keyword>
<dbReference type="PANTHER" id="PTHR33055:SF3">
    <property type="entry name" value="PUTATIVE TRANSPOSASE FOR IS117-RELATED"/>
    <property type="match status" value="1"/>
</dbReference>
<gene>
    <name evidence="4" type="ORF">CI610_01021</name>
</gene>
<evidence type="ECO:0000259" key="3">
    <source>
        <dbReference type="Pfam" id="PF02371"/>
    </source>
</evidence>
<dbReference type="GO" id="GO:0003677">
    <property type="term" value="F:DNA binding"/>
    <property type="evidence" value="ECO:0007669"/>
    <property type="project" value="InterPro"/>
</dbReference>
<dbReference type="EMBL" id="NSIT01000037">
    <property type="protein sequence ID" value="PJE79997.1"/>
    <property type="molecule type" value="Genomic_DNA"/>
</dbReference>
<feature type="domain" description="Transposase IS116/IS110/IS902 C-terminal" evidence="3">
    <location>
        <begin position="223"/>
        <end position="301"/>
    </location>
</feature>
<reference evidence="4" key="1">
    <citation type="journal article" date="2017" name="Appl. Environ. Microbiol.">
        <title>Molecular characterization of an Endozoicomonas-like organism causing infection in king scallop Pecten maximus L.</title>
        <authorList>
            <person name="Cano I."/>
            <person name="van Aerle R."/>
            <person name="Ross S."/>
            <person name="Verner-Jeffreys D.W."/>
            <person name="Paley R.K."/>
            <person name="Rimmer G."/>
            <person name="Ryder D."/>
            <person name="Hooper P."/>
            <person name="Stone D."/>
            <person name="Feist S.W."/>
        </authorList>
    </citation>
    <scope>NUCLEOTIDE SEQUENCE</scope>
</reference>
<evidence type="ECO:0000259" key="2">
    <source>
        <dbReference type="Pfam" id="PF01548"/>
    </source>
</evidence>
<protein>
    <submittedName>
        <fullName evidence="4">Uncharacterized protein</fullName>
    </submittedName>
</protein>
<organism evidence="4">
    <name type="scientific">invertebrate metagenome</name>
    <dbReference type="NCBI Taxonomy" id="1711999"/>
    <lineage>
        <taxon>unclassified sequences</taxon>
        <taxon>metagenomes</taxon>
        <taxon>organismal metagenomes</taxon>
    </lineage>
</organism>
<dbReference type="InterPro" id="IPR003346">
    <property type="entry name" value="Transposase_20"/>
</dbReference>
<dbReference type="PANTHER" id="PTHR33055">
    <property type="entry name" value="TRANSPOSASE FOR INSERTION SEQUENCE ELEMENT IS1111A"/>
    <property type="match status" value="1"/>
</dbReference>
<dbReference type="InterPro" id="IPR002525">
    <property type="entry name" value="Transp_IS110-like_N"/>
</dbReference>
<evidence type="ECO:0000313" key="4">
    <source>
        <dbReference type="EMBL" id="PJE79997.1"/>
    </source>
</evidence>
<name>A0A2H9T9X2_9ZZZZ</name>
<feature type="coiled-coil region" evidence="1">
    <location>
        <begin position="192"/>
        <end position="219"/>
    </location>
</feature>
<accession>A0A2H9T9X2</accession>
<feature type="domain" description="Transposase IS110-like N-terminal" evidence="2">
    <location>
        <begin position="18"/>
        <end position="158"/>
    </location>
</feature>
<comment type="caution">
    <text evidence="4">The sequence shown here is derived from an EMBL/GenBank/DDBJ whole genome shotgun (WGS) entry which is preliminary data.</text>
</comment>
<dbReference type="Pfam" id="PF02371">
    <property type="entry name" value="Transposase_20"/>
    <property type="match status" value="1"/>
</dbReference>
<dbReference type="GO" id="GO:0006313">
    <property type="term" value="P:DNA transposition"/>
    <property type="evidence" value="ECO:0007669"/>
    <property type="project" value="InterPro"/>
</dbReference>
<sequence length="350" mass="38744">MGKINKSGANQKGQVAFLGIDLSKKSFQLHGVDAKGNVVFKKKLNRKALLPFIANLPKCVIGIEACGGSHYWCRKFTELGHEVRIIAPQFVKPYVKSNKNDAADAEAICEAMQRPSMRFVPTKTMEQQDIQSLHRIRSQAVARRTALGNQIRGLLMEYGVIIPKGISYIRKQIPLVLEDAENGLTVLFRELLNELYEEMKHLDKRIEKLEQKLETIAANNVACQLLLTIPGIGLLSATAMFAAIGDITAFKTGRELAAWLGLVPKQASTGGVPTLLGISKRGDTYLRTLLIHGGRTVVRVADKYDNKRNNWIKELDKRRGKNISAVAVASKNARIAWAVLTKKESYKAAA</sequence>
<evidence type="ECO:0000256" key="1">
    <source>
        <dbReference type="SAM" id="Coils"/>
    </source>
</evidence>
<dbReference type="NCBIfam" id="NF033542">
    <property type="entry name" value="transpos_IS110"/>
    <property type="match status" value="1"/>
</dbReference>
<proteinExistence type="predicted"/>
<dbReference type="Pfam" id="PF01548">
    <property type="entry name" value="DEDD_Tnp_IS110"/>
    <property type="match status" value="1"/>
</dbReference>
<dbReference type="InterPro" id="IPR047650">
    <property type="entry name" value="Transpos_IS110"/>
</dbReference>